<feature type="region of interest" description="Disordered" evidence="1">
    <location>
        <begin position="201"/>
        <end position="244"/>
    </location>
</feature>
<evidence type="ECO:0000313" key="3">
    <source>
        <dbReference type="Proteomes" id="UP001219525"/>
    </source>
</evidence>
<dbReference type="AlphaFoldDB" id="A0AAD6UNC7"/>
<reference evidence="2" key="1">
    <citation type="submission" date="2023-03" db="EMBL/GenBank/DDBJ databases">
        <title>Massive genome expansion in bonnet fungi (Mycena s.s.) driven by repeated elements and novel gene families across ecological guilds.</title>
        <authorList>
            <consortium name="Lawrence Berkeley National Laboratory"/>
            <person name="Harder C.B."/>
            <person name="Miyauchi S."/>
            <person name="Viragh M."/>
            <person name="Kuo A."/>
            <person name="Thoen E."/>
            <person name="Andreopoulos B."/>
            <person name="Lu D."/>
            <person name="Skrede I."/>
            <person name="Drula E."/>
            <person name="Henrissat B."/>
            <person name="Morin E."/>
            <person name="Kohler A."/>
            <person name="Barry K."/>
            <person name="LaButti K."/>
            <person name="Morin E."/>
            <person name="Salamov A."/>
            <person name="Lipzen A."/>
            <person name="Mereny Z."/>
            <person name="Hegedus B."/>
            <person name="Baldrian P."/>
            <person name="Stursova M."/>
            <person name="Weitz H."/>
            <person name="Taylor A."/>
            <person name="Grigoriev I.V."/>
            <person name="Nagy L.G."/>
            <person name="Martin F."/>
            <person name="Kauserud H."/>
        </authorList>
    </citation>
    <scope>NUCLEOTIDE SEQUENCE</scope>
    <source>
        <strain evidence="2">9144</strain>
    </source>
</reference>
<proteinExistence type="predicted"/>
<accession>A0AAD6UNC7</accession>
<protein>
    <submittedName>
        <fullName evidence="2">Uncharacterized protein</fullName>
    </submittedName>
</protein>
<evidence type="ECO:0000313" key="2">
    <source>
        <dbReference type="EMBL" id="KAJ7191132.1"/>
    </source>
</evidence>
<comment type="caution">
    <text evidence="2">The sequence shown here is derived from an EMBL/GenBank/DDBJ whole genome shotgun (WGS) entry which is preliminary data.</text>
</comment>
<sequence length="272" mass="30464">MFHGTALLNGAVSRARRCRHRSRAWSQARCHREWVLGGGGRSPEVRRRLVAPGAAASAVRRFGESPVRRFGDLGGVPAVRRSGESPARRFGDSEVRRFGDWGPEVACERGVPLTRGRFDDGHMRRFWALAKEPGFTGSLVPGKALEVLAARREAREAAERVARAAAMRNAREREEMEVDSSDDEECVRVRPRARSGRVRRTRQVVSSDEEDEEDEQVFVHNTASSWRRGVDEEMQQGWSDEEGDEEVESALSAKLYMLSMLATDGVEGNKED</sequence>
<dbReference type="EMBL" id="JARJCW010000137">
    <property type="protein sequence ID" value="KAJ7191132.1"/>
    <property type="molecule type" value="Genomic_DNA"/>
</dbReference>
<feature type="compositionally biased region" description="Acidic residues" evidence="1">
    <location>
        <begin position="207"/>
        <end position="216"/>
    </location>
</feature>
<organism evidence="2 3">
    <name type="scientific">Mycena pura</name>
    <dbReference type="NCBI Taxonomy" id="153505"/>
    <lineage>
        <taxon>Eukaryota</taxon>
        <taxon>Fungi</taxon>
        <taxon>Dikarya</taxon>
        <taxon>Basidiomycota</taxon>
        <taxon>Agaricomycotina</taxon>
        <taxon>Agaricomycetes</taxon>
        <taxon>Agaricomycetidae</taxon>
        <taxon>Agaricales</taxon>
        <taxon>Marasmiineae</taxon>
        <taxon>Mycenaceae</taxon>
        <taxon>Mycena</taxon>
    </lineage>
</organism>
<dbReference type="Proteomes" id="UP001219525">
    <property type="component" value="Unassembled WGS sequence"/>
</dbReference>
<name>A0AAD6UNC7_9AGAR</name>
<evidence type="ECO:0000256" key="1">
    <source>
        <dbReference type="SAM" id="MobiDB-lite"/>
    </source>
</evidence>
<keyword evidence="3" id="KW-1185">Reference proteome</keyword>
<gene>
    <name evidence="2" type="ORF">GGX14DRAFT_579229</name>
</gene>